<dbReference type="Proteomes" id="UP000235371">
    <property type="component" value="Unassembled WGS sequence"/>
</dbReference>
<name>A0A2J6TB77_9HELO</name>
<dbReference type="GeneID" id="36582823"/>
<sequence>LIAILPLVIQEEFIKYNKLIKPRIIRESTNRPNIKYIISFKARPGPLIKRATNLIQVY</sequence>
<dbReference type="AlphaFoldDB" id="A0A2J6TB77"/>
<evidence type="ECO:0000313" key="1">
    <source>
        <dbReference type="EMBL" id="PMD60284.1"/>
    </source>
</evidence>
<gene>
    <name evidence="1" type="ORF">K444DRAFT_528647</name>
</gene>
<dbReference type="OrthoDB" id="3539378at2759"/>
<evidence type="ECO:0000313" key="2">
    <source>
        <dbReference type="Proteomes" id="UP000235371"/>
    </source>
</evidence>
<dbReference type="EMBL" id="KZ613791">
    <property type="protein sequence ID" value="PMD60284.1"/>
    <property type="molecule type" value="Genomic_DNA"/>
</dbReference>
<feature type="non-terminal residue" evidence="1">
    <location>
        <position position="1"/>
    </location>
</feature>
<proteinExistence type="predicted"/>
<organism evidence="1 2">
    <name type="scientific">Hyaloscypha bicolor E</name>
    <dbReference type="NCBI Taxonomy" id="1095630"/>
    <lineage>
        <taxon>Eukaryota</taxon>
        <taxon>Fungi</taxon>
        <taxon>Dikarya</taxon>
        <taxon>Ascomycota</taxon>
        <taxon>Pezizomycotina</taxon>
        <taxon>Leotiomycetes</taxon>
        <taxon>Helotiales</taxon>
        <taxon>Hyaloscyphaceae</taxon>
        <taxon>Hyaloscypha</taxon>
        <taxon>Hyaloscypha bicolor</taxon>
    </lineage>
</organism>
<keyword evidence="2" id="KW-1185">Reference proteome</keyword>
<accession>A0A2J6TB77</accession>
<protein>
    <submittedName>
        <fullName evidence="1">Uncharacterized protein</fullName>
    </submittedName>
</protein>
<reference evidence="1 2" key="1">
    <citation type="submission" date="2016-04" db="EMBL/GenBank/DDBJ databases">
        <title>A degradative enzymes factory behind the ericoid mycorrhizal symbiosis.</title>
        <authorList>
            <consortium name="DOE Joint Genome Institute"/>
            <person name="Martino E."/>
            <person name="Morin E."/>
            <person name="Grelet G."/>
            <person name="Kuo A."/>
            <person name="Kohler A."/>
            <person name="Daghino S."/>
            <person name="Barry K."/>
            <person name="Choi C."/>
            <person name="Cichocki N."/>
            <person name="Clum A."/>
            <person name="Copeland A."/>
            <person name="Hainaut M."/>
            <person name="Haridas S."/>
            <person name="Labutti K."/>
            <person name="Lindquist E."/>
            <person name="Lipzen A."/>
            <person name="Khouja H.-R."/>
            <person name="Murat C."/>
            <person name="Ohm R."/>
            <person name="Olson A."/>
            <person name="Spatafora J."/>
            <person name="Veneault-Fourrey C."/>
            <person name="Henrissat B."/>
            <person name="Grigoriev I."/>
            <person name="Martin F."/>
            <person name="Perotto S."/>
        </authorList>
    </citation>
    <scope>NUCLEOTIDE SEQUENCE [LARGE SCALE GENOMIC DNA]</scope>
    <source>
        <strain evidence="1 2">E</strain>
    </source>
</reference>
<dbReference type="InParanoid" id="A0A2J6TB77"/>
<dbReference type="RefSeq" id="XP_024737188.1">
    <property type="nucleotide sequence ID" value="XM_024874743.1"/>
</dbReference>